<evidence type="ECO:0000313" key="2">
    <source>
        <dbReference type="Proteomes" id="UP001152484"/>
    </source>
</evidence>
<gene>
    <name evidence="1" type="ORF">CEURO_LOCUS10989</name>
</gene>
<accession>A0A9P0Z7F5</accession>
<keyword evidence="2" id="KW-1185">Reference proteome</keyword>
<name>A0A9P0Z7F5_CUSEU</name>
<dbReference type="AlphaFoldDB" id="A0A9P0Z7F5"/>
<organism evidence="1 2">
    <name type="scientific">Cuscuta europaea</name>
    <name type="common">European dodder</name>
    <dbReference type="NCBI Taxonomy" id="41803"/>
    <lineage>
        <taxon>Eukaryota</taxon>
        <taxon>Viridiplantae</taxon>
        <taxon>Streptophyta</taxon>
        <taxon>Embryophyta</taxon>
        <taxon>Tracheophyta</taxon>
        <taxon>Spermatophyta</taxon>
        <taxon>Magnoliopsida</taxon>
        <taxon>eudicotyledons</taxon>
        <taxon>Gunneridae</taxon>
        <taxon>Pentapetalae</taxon>
        <taxon>asterids</taxon>
        <taxon>lamiids</taxon>
        <taxon>Solanales</taxon>
        <taxon>Convolvulaceae</taxon>
        <taxon>Cuscuteae</taxon>
        <taxon>Cuscuta</taxon>
        <taxon>Cuscuta subgen. Cuscuta</taxon>
    </lineage>
</organism>
<protein>
    <submittedName>
        <fullName evidence="1">Uncharacterized protein</fullName>
    </submittedName>
</protein>
<proteinExistence type="predicted"/>
<comment type="caution">
    <text evidence="1">The sequence shown here is derived from an EMBL/GenBank/DDBJ whole genome shotgun (WGS) entry which is preliminary data.</text>
</comment>
<reference evidence="1" key="1">
    <citation type="submission" date="2022-07" db="EMBL/GenBank/DDBJ databases">
        <authorList>
            <person name="Macas J."/>
            <person name="Novak P."/>
            <person name="Neumann P."/>
        </authorList>
    </citation>
    <scope>NUCLEOTIDE SEQUENCE</scope>
</reference>
<dbReference type="EMBL" id="CAMAPE010000021">
    <property type="protein sequence ID" value="CAH9089781.1"/>
    <property type="molecule type" value="Genomic_DNA"/>
</dbReference>
<sequence length="163" mass="19098">MCSNAQHRYCTREMSFDRALKWMCDYCQHVANQMYDLDSFGMIPEIKPEVEMVEDHPFQPFQLHVKEEVFEMDDVPPFTTEVKEEVVEPDFVPIISQLGPVMVSNADMHLEPMEVIDGAVEIGVYKPTARRSPRKRKFNKKYFSGEIVVKMNFNWLLTRDEGN</sequence>
<evidence type="ECO:0000313" key="1">
    <source>
        <dbReference type="EMBL" id="CAH9089781.1"/>
    </source>
</evidence>
<dbReference type="Proteomes" id="UP001152484">
    <property type="component" value="Unassembled WGS sequence"/>
</dbReference>
<dbReference type="OrthoDB" id="10369721at2759"/>